<evidence type="ECO:0000313" key="6">
    <source>
        <dbReference type="Proteomes" id="UP000887566"/>
    </source>
</evidence>
<feature type="signal peptide" evidence="4">
    <location>
        <begin position="1"/>
        <end position="16"/>
    </location>
</feature>
<dbReference type="PANTHER" id="PTHR10827:SF98">
    <property type="entry name" value="45 KDA CALCIUM-BINDING PROTEIN"/>
    <property type="match status" value="1"/>
</dbReference>
<dbReference type="InterPro" id="IPR002048">
    <property type="entry name" value="EF_hand_dom"/>
</dbReference>
<reference evidence="7 8" key="1">
    <citation type="submission" date="2022-11" db="UniProtKB">
        <authorList>
            <consortium name="WormBaseParasite"/>
        </authorList>
    </citation>
    <scope>IDENTIFICATION</scope>
</reference>
<dbReference type="PROSITE" id="PS00018">
    <property type="entry name" value="EF_HAND_1"/>
    <property type="match status" value="1"/>
</dbReference>
<evidence type="ECO:0000256" key="4">
    <source>
        <dbReference type="SAM" id="SignalP"/>
    </source>
</evidence>
<protein>
    <submittedName>
        <fullName evidence="7 8">EF-hand domain-containing protein</fullName>
    </submittedName>
</protein>
<dbReference type="SMART" id="SM00054">
    <property type="entry name" value="EFh"/>
    <property type="match status" value="4"/>
</dbReference>
<keyword evidence="6" id="KW-1185">Reference proteome</keyword>
<keyword evidence="4" id="KW-0732">Signal</keyword>
<sequence length="179" mass="19480">MLRILCLAVVCHCAFAAPADTLSQPRSSEDLFKAVDANHDSFISVEEAVKQGLSLTVVQEVFAIADEDKDAKISFPEFQMYGAKVRARSKAEDERKMAAAANSLLTLVDHNANGKISFNELRVFAGQFGGAAADRTKQLFDELDSDKDEELNGEEVSNNHEKVAILLQVALIPATPNRG</sequence>
<dbReference type="WBParaSite" id="PSAMB.scaffold265size96537.g4043.t1">
    <property type="protein sequence ID" value="PSAMB.scaffold265size96537.g4043.t1"/>
    <property type="gene ID" value="PSAMB.scaffold265size96537.g4043"/>
</dbReference>
<name>A0A914VW95_9BILA</name>
<evidence type="ECO:0000256" key="2">
    <source>
        <dbReference type="ARBA" id="ARBA00022737"/>
    </source>
</evidence>
<evidence type="ECO:0000256" key="3">
    <source>
        <dbReference type="ARBA" id="ARBA00022837"/>
    </source>
</evidence>
<evidence type="ECO:0000259" key="5">
    <source>
        <dbReference type="PROSITE" id="PS50222"/>
    </source>
</evidence>
<evidence type="ECO:0000313" key="7">
    <source>
        <dbReference type="WBParaSite" id="PSAMB.scaffold2600size22327.g18375.t1"/>
    </source>
</evidence>
<dbReference type="Proteomes" id="UP000887566">
    <property type="component" value="Unplaced"/>
</dbReference>
<feature type="chain" id="PRO_5041112264" evidence="4">
    <location>
        <begin position="17"/>
        <end position="179"/>
    </location>
</feature>
<keyword evidence="1" id="KW-0479">Metal-binding</keyword>
<dbReference type="GO" id="GO:0005509">
    <property type="term" value="F:calcium ion binding"/>
    <property type="evidence" value="ECO:0007669"/>
    <property type="project" value="InterPro"/>
</dbReference>
<dbReference type="Pfam" id="PF13202">
    <property type="entry name" value="EF-hand_5"/>
    <property type="match status" value="1"/>
</dbReference>
<dbReference type="Gene3D" id="1.10.238.10">
    <property type="entry name" value="EF-hand"/>
    <property type="match status" value="2"/>
</dbReference>
<dbReference type="InterPro" id="IPR018247">
    <property type="entry name" value="EF_Hand_1_Ca_BS"/>
</dbReference>
<accession>A0A914VW95</accession>
<feature type="domain" description="EF-hand" evidence="5">
    <location>
        <begin position="96"/>
        <end position="131"/>
    </location>
</feature>
<dbReference type="InterPro" id="IPR011992">
    <property type="entry name" value="EF-hand-dom_pair"/>
</dbReference>
<dbReference type="Pfam" id="PF13499">
    <property type="entry name" value="EF-hand_7"/>
    <property type="match status" value="1"/>
</dbReference>
<keyword evidence="3" id="KW-0106">Calcium</keyword>
<dbReference type="PROSITE" id="PS50222">
    <property type="entry name" value="EF_HAND_2"/>
    <property type="match status" value="2"/>
</dbReference>
<dbReference type="WBParaSite" id="PSAMB.scaffold2600size22327.g18375.t1">
    <property type="protein sequence ID" value="PSAMB.scaffold2600size22327.g18375.t1"/>
    <property type="gene ID" value="PSAMB.scaffold2600size22327.g18375"/>
</dbReference>
<keyword evidence="2" id="KW-0677">Repeat</keyword>
<feature type="domain" description="EF-hand" evidence="5">
    <location>
        <begin position="53"/>
        <end position="88"/>
    </location>
</feature>
<evidence type="ECO:0000313" key="8">
    <source>
        <dbReference type="WBParaSite" id="PSAMB.scaffold265size96537.g4043.t1"/>
    </source>
</evidence>
<organism evidence="6 7">
    <name type="scientific">Plectus sambesii</name>
    <dbReference type="NCBI Taxonomy" id="2011161"/>
    <lineage>
        <taxon>Eukaryota</taxon>
        <taxon>Metazoa</taxon>
        <taxon>Ecdysozoa</taxon>
        <taxon>Nematoda</taxon>
        <taxon>Chromadorea</taxon>
        <taxon>Plectida</taxon>
        <taxon>Plectina</taxon>
        <taxon>Plectoidea</taxon>
        <taxon>Plectidae</taxon>
        <taxon>Plectus</taxon>
    </lineage>
</organism>
<dbReference type="SUPFAM" id="SSF47473">
    <property type="entry name" value="EF-hand"/>
    <property type="match status" value="1"/>
</dbReference>
<dbReference type="AlphaFoldDB" id="A0A914VW95"/>
<evidence type="ECO:0000256" key="1">
    <source>
        <dbReference type="ARBA" id="ARBA00022723"/>
    </source>
</evidence>
<proteinExistence type="predicted"/>
<dbReference type="PANTHER" id="PTHR10827">
    <property type="entry name" value="RETICULOCALBIN"/>
    <property type="match status" value="1"/>
</dbReference>